<feature type="domain" description="Ferritin/DPS" evidence="3">
    <location>
        <begin position="11"/>
        <end position="147"/>
    </location>
</feature>
<dbReference type="PIRSF" id="PIRSF005900">
    <property type="entry name" value="Dps"/>
    <property type="match status" value="1"/>
</dbReference>
<dbReference type="eggNOG" id="COG0783">
    <property type="taxonomic scope" value="Bacteria"/>
</dbReference>
<dbReference type="PROSITE" id="PS00819">
    <property type="entry name" value="DPS_2"/>
    <property type="match status" value="1"/>
</dbReference>
<dbReference type="InterPro" id="IPR009078">
    <property type="entry name" value="Ferritin-like_SF"/>
</dbReference>
<evidence type="ECO:0000313" key="5">
    <source>
        <dbReference type="Proteomes" id="UP000005947"/>
    </source>
</evidence>
<dbReference type="PROSITE" id="PS00818">
    <property type="entry name" value="DPS_1"/>
    <property type="match status" value="1"/>
</dbReference>
<proteinExistence type="inferred from homology"/>
<dbReference type="EMBL" id="ACGK02000003">
    <property type="protein sequence ID" value="EGF22860.1"/>
    <property type="molecule type" value="Genomic_DNA"/>
</dbReference>
<evidence type="ECO:0000259" key="3">
    <source>
        <dbReference type="Pfam" id="PF00210"/>
    </source>
</evidence>
<sequence length="150" mass="17102">MAQDPKSALLEKMNVYLANQQVNYFKTLSMHWYIKGKSFFVLHKKLEDMYLQSEEIVDGVAERIIALGGNPNANMEGALKLATIKERENAPIKDDDVIRELIESITWWIGQAQEIVELAEQAGDGATQDQFNEYIADYQKQLWMISSCVA</sequence>
<dbReference type="OrthoDB" id="9797687at2"/>
<dbReference type="GeneID" id="93210466"/>
<organism evidence="4 5">
    <name type="scientific">Fannyhessea vaginae DSM 15829</name>
    <dbReference type="NCBI Taxonomy" id="525256"/>
    <lineage>
        <taxon>Bacteria</taxon>
        <taxon>Bacillati</taxon>
        <taxon>Actinomycetota</taxon>
        <taxon>Coriobacteriia</taxon>
        <taxon>Coriobacteriales</taxon>
        <taxon>Atopobiaceae</taxon>
        <taxon>Fannyhessea</taxon>
    </lineage>
</organism>
<gene>
    <name evidence="4" type="ORF">HMPREF0091_11057</name>
</gene>
<dbReference type="PRINTS" id="PR01346">
    <property type="entry name" value="HELNAPAPROT"/>
</dbReference>
<dbReference type="RefSeq" id="WP_006303261.1">
    <property type="nucleotide sequence ID" value="NZ_ACGK02000003.1"/>
</dbReference>
<dbReference type="GO" id="GO:0008199">
    <property type="term" value="F:ferric iron binding"/>
    <property type="evidence" value="ECO:0007669"/>
    <property type="project" value="InterPro"/>
</dbReference>
<dbReference type="CDD" id="cd01043">
    <property type="entry name" value="DPS"/>
    <property type="match status" value="1"/>
</dbReference>
<comment type="similarity">
    <text evidence="1 2">Belongs to the Dps family.</text>
</comment>
<evidence type="ECO:0000256" key="1">
    <source>
        <dbReference type="ARBA" id="ARBA00009497"/>
    </source>
</evidence>
<dbReference type="AlphaFoldDB" id="F1T6G6"/>
<protein>
    <submittedName>
        <fullName evidence="4">Ferritin-like protein</fullName>
    </submittedName>
</protein>
<evidence type="ECO:0000313" key="4">
    <source>
        <dbReference type="EMBL" id="EGF22860.1"/>
    </source>
</evidence>
<keyword evidence="5" id="KW-1185">Reference proteome</keyword>
<dbReference type="Proteomes" id="UP000005947">
    <property type="component" value="Unassembled WGS sequence"/>
</dbReference>
<dbReference type="Pfam" id="PF00210">
    <property type="entry name" value="Ferritin"/>
    <property type="match status" value="1"/>
</dbReference>
<dbReference type="InterPro" id="IPR023188">
    <property type="entry name" value="DPS_DNA-bd_CS"/>
</dbReference>
<dbReference type="GO" id="GO:0016722">
    <property type="term" value="F:oxidoreductase activity, acting on metal ions"/>
    <property type="evidence" value="ECO:0007669"/>
    <property type="project" value="InterPro"/>
</dbReference>
<dbReference type="InterPro" id="IPR002177">
    <property type="entry name" value="DPS_DNA-bd"/>
</dbReference>
<accession>F1T6G6</accession>
<reference evidence="4 5" key="1">
    <citation type="submission" date="2011-02" db="EMBL/GenBank/DDBJ databases">
        <authorList>
            <person name="Muzny D."/>
            <person name="Qin X."/>
            <person name="Buhay C."/>
            <person name="Dugan-Rocha S."/>
            <person name="Ding Y."/>
            <person name="Chen G."/>
            <person name="Hawes A."/>
            <person name="Holder M."/>
            <person name="Jhangiani S."/>
            <person name="Johnson A."/>
            <person name="Khan Z."/>
            <person name="Li Z."/>
            <person name="Liu W."/>
            <person name="Liu X."/>
            <person name="Perez L."/>
            <person name="Shen H."/>
            <person name="Wang Q."/>
            <person name="Watt J."/>
            <person name="Xi L."/>
            <person name="Xin Y."/>
            <person name="Zhou J."/>
            <person name="Deng J."/>
            <person name="Jiang H."/>
            <person name="Liu Y."/>
            <person name="Qu J."/>
            <person name="Song X.-Z."/>
            <person name="Zhang L."/>
            <person name="Villasana D."/>
            <person name="Johnson A."/>
            <person name="Liu J."/>
            <person name="Liyanage D."/>
            <person name="Lorensuhewa L."/>
            <person name="Robinson T."/>
            <person name="Song A."/>
            <person name="Song B.-B."/>
            <person name="Dinh H."/>
            <person name="Thornton R."/>
            <person name="Coyle M."/>
            <person name="Francisco L."/>
            <person name="Jackson L."/>
            <person name="Javaid M."/>
            <person name="Korchina V."/>
            <person name="Kovar C."/>
            <person name="Mata R."/>
            <person name="Mathew T."/>
            <person name="Ngo R."/>
            <person name="Nguyen L."/>
            <person name="Nguyen N."/>
            <person name="Okwuonu G."/>
            <person name="Ongeri F."/>
            <person name="Pham C."/>
            <person name="Simmons D."/>
            <person name="Wilczek-Boney K."/>
            <person name="Hale W."/>
            <person name="Jakkamsetti A."/>
            <person name="Pham P."/>
            <person name="Ruth R."/>
            <person name="San Lucas F."/>
            <person name="Warren J."/>
            <person name="Zhang J."/>
            <person name="Zhao Z."/>
            <person name="Zhou C."/>
            <person name="Zhu D."/>
            <person name="Lee S."/>
            <person name="Bess C."/>
            <person name="Blankenburg K."/>
            <person name="Forbes L."/>
            <person name="Fu Q."/>
            <person name="Gubbala S."/>
            <person name="Hirani K."/>
            <person name="Jayaseelan J.C."/>
            <person name="Lara F."/>
            <person name="Munidasa M."/>
            <person name="Palculict T."/>
            <person name="Patil S."/>
            <person name="Pu L.-L."/>
            <person name="Saada N."/>
            <person name="Tang L."/>
            <person name="Weissenberger G."/>
            <person name="Zhu Y."/>
            <person name="Hemphill L."/>
            <person name="Shang Y."/>
            <person name="Youmans B."/>
            <person name="Ayvaz T."/>
            <person name="Ross M."/>
            <person name="Santibanez J."/>
            <person name="Aqrawi P."/>
            <person name="Gross S."/>
            <person name="Joshi V."/>
            <person name="Fowler G."/>
            <person name="Nazareth L."/>
            <person name="Reid J."/>
            <person name="Worley K."/>
            <person name="Petrosino J."/>
            <person name="Highlander S."/>
            <person name="Gibbs R."/>
        </authorList>
    </citation>
    <scope>NUCLEOTIDE SEQUENCE [LARGE SCALE GENOMIC DNA]</scope>
    <source>
        <strain evidence="4 5">DSM 15829</strain>
    </source>
</reference>
<comment type="caution">
    <text evidence="4">The sequence shown here is derived from an EMBL/GenBank/DDBJ whole genome shotgun (WGS) entry which is preliminary data.</text>
</comment>
<dbReference type="SUPFAM" id="SSF47240">
    <property type="entry name" value="Ferritin-like"/>
    <property type="match status" value="1"/>
</dbReference>
<dbReference type="PANTHER" id="PTHR42932">
    <property type="entry name" value="GENERAL STRESS PROTEIN 20U"/>
    <property type="match status" value="1"/>
</dbReference>
<name>F1T6G6_9ACTN</name>
<dbReference type="InterPro" id="IPR012347">
    <property type="entry name" value="Ferritin-like"/>
</dbReference>
<dbReference type="PANTHER" id="PTHR42932:SF1">
    <property type="entry name" value="GENERAL STRESS PROTEIN 20U"/>
    <property type="match status" value="1"/>
</dbReference>
<evidence type="ECO:0000256" key="2">
    <source>
        <dbReference type="RuleBase" id="RU003875"/>
    </source>
</evidence>
<dbReference type="InterPro" id="IPR008331">
    <property type="entry name" value="Ferritin_DPS_dom"/>
</dbReference>
<dbReference type="Gene3D" id="1.20.1260.10">
    <property type="match status" value="1"/>
</dbReference>